<feature type="transmembrane region" description="Helical" evidence="5">
    <location>
        <begin position="385"/>
        <end position="415"/>
    </location>
</feature>
<protein>
    <submittedName>
        <fullName evidence="7">Putative membrane protein YccC</fullName>
    </submittedName>
</protein>
<feature type="transmembrane region" description="Helical" evidence="5">
    <location>
        <begin position="450"/>
        <end position="476"/>
    </location>
</feature>
<dbReference type="AlphaFoldDB" id="A0A368VRB3"/>
<feature type="transmembrane region" description="Helical" evidence="5">
    <location>
        <begin position="43"/>
        <end position="62"/>
    </location>
</feature>
<evidence type="ECO:0000313" key="8">
    <source>
        <dbReference type="Proteomes" id="UP000253495"/>
    </source>
</evidence>
<evidence type="ECO:0000256" key="2">
    <source>
        <dbReference type="ARBA" id="ARBA00022692"/>
    </source>
</evidence>
<comment type="subcellular location">
    <subcellularLocation>
        <location evidence="1">Membrane</location>
        <topology evidence="1">Multi-pass membrane protein</topology>
    </subcellularLocation>
</comment>
<dbReference type="InterPro" id="IPR049453">
    <property type="entry name" value="Memb_transporter_dom"/>
</dbReference>
<evidence type="ECO:0000256" key="1">
    <source>
        <dbReference type="ARBA" id="ARBA00004141"/>
    </source>
</evidence>
<dbReference type="GO" id="GO:0016020">
    <property type="term" value="C:membrane"/>
    <property type="evidence" value="ECO:0007669"/>
    <property type="project" value="UniProtKB-SubCell"/>
</dbReference>
<keyword evidence="8" id="KW-1185">Reference proteome</keyword>
<dbReference type="OrthoDB" id="5143280at2"/>
<evidence type="ECO:0000256" key="5">
    <source>
        <dbReference type="SAM" id="Phobius"/>
    </source>
</evidence>
<feature type="transmembrane region" description="Helical" evidence="5">
    <location>
        <begin position="427"/>
        <end position="444"/>
    </location>
</feature>
<dbReference type="Proteomes" id="UP000253495">
    <property type="component" value="Unassembled WGS sequence"/>
</dbReference>
<organism evidence="7 8">
    <name type="scientific">Halopolyspora algeriensis</name>
    <dbReference type="NCBI Taxonomy" id="1500506"/>
    <lineage>
        <taxon>Bacteria</taxon>
        <taxon>Bacillati</taxon>
        <taxon>Actinomycetota</taxon>
        <taxon>Actinomycetes</taxon>
        <taxon>Actinomycetes incertae sedis</taxon>
        <taxon>Halopolyspora</taxon>
    </lineage>
</organism>
<dbReference type="EMBL" id="QPJC01000006">
    <property type="protein sequence ID" value="RCW43555.1"/>
    <property type="molecule type" value="Genomic_DNA"/>
</dbReference>
<sequence>MRTLLDTEAGAPDIRRQQYATVVLLTVSAATGLGWAFDLAAPALLAGLTAVFTLVGAGGQSLRADLRRLRWFAPALVLVMAGGPLPASLPWVAGLLVAAVVFGAGMLPALGQHYRVLGQTFAAATITSITTGLGANQPTHTLLGAAVLGSLFAVCLRITTGRSDPTRTTRAAVARTLTEWGPGIVEQAATAWRGGNSAVWLGRVLAGAARYRAAREILLAQARRDRTEAELLHRIVDEADTVAAELARAVRASACTGLPPLARLDPLRSVLGENSRQAVPAAARGIDEGLERIRAAVIERDGTTVPAVRDDHRQGWHVAVRAHLSPRSSLFRHALRCTLAVGAGMAIALAMDDPSVSTLLLSLYVVLQPAARDSMTGALERTGGVVLGVAALAVLVALLPGAFLLVPLAVTVMLLRVDWLRADYRTLLGALITVTVADQTLMLQRSPADVAIGFAANTAIGAAIALVVGYLGYLVLPGSLVPDVRGTLRATVRAVAWLLRSVRTTEHGSGAGLVSQSASIPALRRTQDLLGMPALLDGTGADSEDEHSTRLAAVALDSLRQDVATLALRPETERATAVPALHAASDVLAGHTVPEIPGMRGDSSPETESLASALLENALHARTAIDAIFGPDEPWKSYTLSLVRTQHLRIR</sequence>
<feature type="domain" description="Integral membrane bound transporter" evidence="6">
    <location>
        <begin position="345"/>
        <end position="468"/>
    </location>
</feature>
<feature type="transmembrane region" description="Helical" evidence="5">
    <location>
        <begin position="333"/>
        <end position="351"/>
    </location>
</feature>
<feature type="transmembrane region" description="Helical" evidence="5">
    <location>
        <begin position="141"/>
        <end position="160"/>
    </location>
</feature>
<keyword evidence="4 5" id="KW-0472">Membrane</keyword>
<gene>
    <name evidence="7" type="ORF">DFQ14_10631</name>
</gene>
<comment type="caution">
    <text evidence="7">The sequence shown here is derived from an EMBL/GenBank/DDBJ whole genome shotgun (WGS) entry which is preliminary data.</text>
</comment>
<feature type="transmembrane region" description="Helical" evidence="5">
    <location>
        <begin position="20"/>
        <end position="37"/>
    </location>
</feature>
<evidence type="ECO:0000256" key="4">
    <source>
        <dbReference type="ARBA" id="ARBA00023136"/>
    </source>
</evidence>
<proteinExistence type="predicted"/>
<keyword evidence="3 5" id="KW-1133">Transmembrane helix</keyword>
<name>A0A368VRB3_9ACTN</name>
<reference evidence="7 8" key="1">
    <citation type="submission" date="2018-07" db="EMBL/GenBank/DDBJ databases">
        <title>Genomic Encyclopedia of Type Strains, Phase III (KMG-III): the genomes of soil and plant-associated and newly described type strains.</title>
        <authorList>
            <person name="Whitman W."/>
        </authorList>
    </citation>
    <scope>NUCLEOTIDE SEQUENCE [LARGE SCALE GENOMIC DNA]</scope>
    <source>
        <strain evidence="7 8">CECT 8575</strain>
    </source>
</reference>
<keyword evidence="2 5" id="KW-0812">Transmembrane</keyword>
<dbReference type="Pfam" id="PF13515">
    <property type="entry name" value="FUSC_2"/>
    <property type="match status" value="1"/>
</dbReference>
<evidence type="ECO:0000259" key="6">
    <source>
        <dbReference type="Pfam" id="PF13515"/>
    </source>
</evidence>
<accession>A0A368VRB3</accession>
<evidence type="ECO:0000256" key="3">
    <source>
        <dbReference type="ARBA" id="ARBA00022989"/>
    </source>
</evidence>
<evidence type="ECO:0000313" key="7">
    <source>
        <dbReference type="EMBL" id="RCW43555.1"/>
    </source>
</evidence>